<dbReference type="GO" id="GO:0006436">
    <property type="term" value="P:tryptophanyl-tRNA aminoacylation"/>
    <property type="evidence" value="ECO:0007669"/>
    <property type="project" value="InterPro"/>
</dbReference>
<dbReference type="GO" id="GO:0009791">
    <property type="term" value="P:post-embryonic development"/>
    <property type="evidence" value="ECO:0007669"/>
    <property type="project" value="UniProtKB-ARBA"/>
</dbReference>
<feature type="compositionally biased region" description="Low complexity" evidence="12">
    <location>
        <begin position="11"/>
        <end position="39"/>
    </location>
</feature>
<dbReference type="NCBIfam" id="TIGR00233">
    <property type="entry name" value="trpS"/>
    <property type="match status" value="1"/>
</dbReference>
<evidence type="ECO:0000313" key="13">
    <source>
        <dbReference type="EMBL" id="EEH53729.1"/>
    </source>
</evidence>
<dbReference type="eggNOG" id="KOG2713">
    <property type="taxonomic scope" value="Eukaryota"/>
</dbReference>
<dbReference type="PRINTS" id="PR01039">
    <property type="entry name" value="TRNASYNTHTRP"/>
</dbReference>
<keyword evidence="6 11" id="KW-0067">ATP-binding</keyword>
<accession>C1N230</accession>
<feature type="compositionally biased region" description="Basic residues" evidence="12">
    <location>
        <begin position="1"/>
        <end position="10"/>
    </location>
</feature>
<evidence type="ECO:0000256" key="2">
    <source>
        <dbReference type="ARBA" id="ARBA00005594"/>
    </source>
</evidence>
<reference evidence="13 14" key="1">
    <citation type="journal article" date="2009" name="Science">
        <title>Green evolution and dynamic adaptations revealed by genomes of the marine picoeukaryotes Micromonas.</title>
        <authorList>
            <person name="Worden A.Z."/>
            <person name="Lee J.H."/>
            <person name="Mock T."/>
            <person name="Rouze P."/>
            <person name="Simmons M.P."/>
            <person name="Aerts A.L."/>
            <person name="Allen A.E."/>
            <person name="Cuvelier M.L."/>
            <person name="Derelle E."/>
            <person name="Everett M.V."/>
            <person name="Foulon E."/>
            <person name="Grimwood J."/>
            <person name="Gundlach H."/>
            <person name="Henrissat B."/>
            <person name="Napoli C."/>
            <person name="McDonald S.M."/>
            <person name="Parker M.S."/>
            <person name="Rombauts S."/>
            <person name="Salamov A."/>
            <person name="Von Dassow P."/>
            <person name="Badger J.H."/>
            <person name="Coutinho P.M."/>
            <person name="Demir E."/>
            <person name="Dubchak I."/>
            <person name="Gentemann C."/>
            <person name="Eikrem W."/>
            <person name="Gready J.E."/>
            <person name="John U."/>
            <person name="Lanier W."/>
            <person name="Lindquist E.A."/>
            <person name="Lucas S."/>
            <person name="Mayer K.F."/>
            <person name="Moreau H."/>
            <person name="Not F."/>
            <person name="Otillar R."/>
            <person name="Panaud O."/>
            <person name="Pangilinan J."/>
            <person name="Paulsen I."/>
            <person name="Piegu B."/>
            <person name="Poliakov A."/>
            <person name="Robbens S."/>
            <person name="Schmutz J."/>
            <person name="Toulza E."/>
            <person name="Wyss T."/>
            <person name="Zelensky A."/>
            <person name="Zhou K."/>
            <person name="Armbrust E.V."/>
            <person name="Bhattacharya D."/>
            <person name="Goodenough U.W."/>
            <person name="Van de Peer Y."/>
            <person name="Grigoriev I.V."/>
        </authorList>
    </citation>
    <scope>NUCLEOTIDE SEQUENCE [LARGE SCALE GENOMIC DNA]</scope>
    <source>
        <strain evidence="13 14">CCMP1545</strain>
    </source>
</reference>
<dbReference type="InterPro" id="IPR014729">
    <property type="entry name" value="Rossmann-like_a/b/a_fold"/>
</dbReference>
<evidence type="ECO:0000256" key="3">
    <source>
        <dbReference type="ARBA" id="ARBA00013161"/>
    </source>
</evidence>
<dbReference type="InterPro" id="IPR002306">
    <property type="entry name" value="Trp-tRNA-ligase"/>
</dbReference>
<comment type="subcellular location">
    <subcellularLocation>
        <location evidence="1">Mitochondrion</location>
    </subcellularLocation>
</comment>
<evidence type="ECO:0000256" key="11">
    <source>
        <dbReference type="RuleBase" id="RU363036"/>
    </source>
</evidence>
<gene>
    <name evidence="13" type="ORF">MICPUCDRAFT_21200</name>
</gene>
<dbReference type="InterPro" id="IPR002305">
    <property type="entry name" value="aa-tRNA-synth_Ic"/>
</dbReference>
<dbReference type="CDD" id="cd00806">
    <property type="entry name" value="TrpRS_core"/>
    <property type="match status" value="1"/>
</dbReference>
<dbReference type="Proteomes" id="UP000001876">
    <property type="component" value="Unassembled WGS sequence"/>
</dbReference>
<feature type="region of interest" description="Disordered" evidence="12">
    <location>
        <begin position="1"/>
        <end position="48"/>
    </location>
</feature>
<dbReference type="InterPro" id="IPR001412">
    <property type="entry name" value="aa-tRNA-synth_I_CS"/>
</dbReference>
<keyword evidence="8 11" id="KW-0030">Aminoacyl-tRNA synthetase</keyword>
<dbReference type="STRING" id="564608.C1N230"/>
<dbReference type="InterPro" id="IPR050203">
    <property type="entry name" value="Trp-tRNA_synthetase"/>
</dbReference>
<dbReference type="PROSITE" id="PS00178">
    <property type="entry name" value="AA_TRNA_LIGASE_I"/>
    <property type="match status" value="1"/>
</dbReference>
<dbReference type="RefSeq" id="XP_003062017.1">
    <property type="nucleotide sequence ID" value="XM_003061971.1"/>
</dbReference>
<dbReference type="InterPro" id="IPR024109">
    <property type="entry name" value="Trp-tRNA-ligase_bac-type"/>
</dbReference>
<dbReference type="SUPFAM" id="SSF52374">
    <property type="entry name" value="Nucleotidylyl transferase"/>
    <property type="match status" value="1"/>
</dbReference>
<dbReference type="GO" id="GO:0048608">
    <property type="term" value="P:reproductive structure development"/>
    <property type="evidence" value="ECO:0007669"/>
    <property type="project" value="UniProtKB-ARBA"/>
</dbReference>
<keyword evidence="4 11" id="KW-0436">Ligase</keyword>
<comment type="similarity">
    <text evidence="2 11">Belongs to the class-I aminoacyl-tRNA synthetase family.</text>
</comment>
<dbReference type="Gene3D" id="1.10.240.10">
    <property type="entry name" value="Tyrosyl-Transfer RNA Synthetase"/>
    <property type="match status" value="1"/>
</dbReference>
<dbReference type="PANTHER" id="PTHR43766">
    <property type="entry name" value="TRYPTOPHAN--TRNA LIGASE, MITOCHONDRIAL"/>
    <property type="match status" value="1"/>
</dbReference>
<evidence type="ECO:0000256" key="7">
    <source>
        <dbReference type="ARBA" id="ARBA00022917"/>
    </source>
</evidence>
<name>C1N230_MICPC</name>
<dbReference type="GeneID" id="9687661"/>
<organism evidence="14">
    <name type="scientific">Micromonas pusilla (strain CCMP1545)</name>
    <name type="common">Picoplanktonic green alga</name>
    <dbReference type="NCBI Taxonomy" id="564608"/>
    <lineage>
        <taxon>Eukaryota</taxon>
        <taxon>Viridiplantae</taxon>
        <taxon>Chlorophyta</taxon>
        <taxon>Mamiellophyceae</taxon>
        <taxon>Mamiellales</taxon>
        <taxon>Mamiellaceae</taxon>
        <taxon>Micromonas</taxon>
    </lineage>
</organism>
<keyword evidence="5 11" id="KW-0547">Nucleotide-binding</keyword>
<dbReference type="GO" id="GO:0005739">
    <property type="term" value="C:mitochondrion"/>
    <property type="evidence" value="ECO:0007669"/>
    <property type="project" value="UniProtKB-SubCell"/>
</dbReference>
<proteinExistence type="inferred from homology"/>
<dbReference type="PANTHER" id="PTHR43766:SF1">
    <property type="entry name" value="TRYPTOPHAN--TRNA LIGASE, MITOCHONDRIAL"/>
    <property type="match status" value="1"/>
</dbReference>
<dbReference type="Pfam" id="PF00579">
    <property type="entry name" value="tRNA-synt_1b"/>
    <property type="match status" value="1"/>
</dbReference>
<keyword evidence="7 11" id="KW-0648">Protein biosynthesis</keyword>
<evidence type="ECO:0000256" key="4">
    <source>
        <dbReference type="ARBA" id="ARBA00022598"/>
    </source>
</evidence>
<comment type="catalytic activity">
    <reaction evidence="10">
        <text>tRNA(Trp) + L-tryptophan + ATP = L-tryptophyl-tRNA(Trp) + AMP + diphosphate + H(+)</text>
        <dbReference type="Rhea" id="RHEA:24080"/>
        <dbReference type="Rhea" id="RHEA-COMP:9671"/>
        <dbReference type="Rhea" id="RHEA-COMP:9705"/>
        <dbReference type="ChEBI" id="CHEBI:15378"/>
        <dbReference type="ChEBI" id="CHEBI:30616"/>
        <dbReference type="ChEBI" id="CHEBI:33019"/>
        <dbReference type="ChEBI" id="CHEBI:57912"/>
        <dbReference type="ChEBI" id="CHEBI:78442"/>
        <dbReference type="ChEBI" id="CHEBI:78535"/>
        <dbReference type="ChEBI" id="CHEBI:456215"/>
        <dbReference type="EC" id="6.1.1.2"/>
    </reaction>
</comment>
<evidence type="ECO:0000313" key="14">
    <source>
        <dbReference type="Proteomes" id="UP000001876"/>
    </source>
</evidence>
<dbReference type="OMA" id="GWGQFKP"/>
<dbReference type="KEGG" id="mpp:MICPUCDRAFT_21200"/>
<evidence type="ECO:0000256" key="1">
    <source>
        <dbReference type="ARBA" id="ARBA00004173"/>
    </source>
</evidence>
<dbReference type="AlphaFoldDB" id="C1N230"/>
<dbReference type="GO" id="GO:0009507">
    <property type="term" value="C:chloroplast"/>
    <property type="evidence" value="ECO:0007669"/>
    <property type="project" value="TreeGrafter"/>
</dbReference>
<evidence type="ECO:0000256" key="6">
    <source>
        <dbReference type="ARBA" id="ARBA00022840"/>
    </source>
</evidence>
<evidence type="ECO:0000256" key="9">
    <source>
        <dbReference type="ARBA" id="ARBA00030268"/>
    </source>
</evidence>
<keyword evidence="14" id="KW-1185">Reference proteome</keyword>
<protein>
    <recommendedName>
        <fullName evidence="3">tryptophan--tRNA ligase</fullName>
        <ecNumber evidence="3">6.1.1.2</ecNumber>
    </recommendedName>
    <alternativeName>
        <fullName evidence="9">Tryptophanyl-tRNA synthetase</fullName>
    </alternativeName>
</protein>
<dbReference type="HAMAP" id="MF_00140_B">
    <property type="entry name" value="Trp_tRNA_synth_B"/>
    <property type="match status" value="1"/>
</dbReference>
<dbReference type="Gene3D" id="3.40.50.620">
    <property type="entry name" value="HUPs"/>
    <property type="match status" value="1"/>
</dbReference>
<dbReference type="OrthoDB" id="15808at2759"/>
<dbReference type="EMBL" id="GG663745">
    <property type="protein sequence ID" value="EEH53729.1"/>
    <property type="molecule type" value="Genomic_DNA"/>
</dbReference>
<evidence type="ECO:0000256" key="10">
    <source>
        <dbReference type="ARBA" id="ARBA00049929"/>
    </source>
</evidence>
<evidence type="ECO:0000256" key="5">
    <source>
        <dbReference type="ARBA" id="ARBA00022741"/>
    </source>
</evidence>
<dbReference type="EC" id="6.1.1.2" evidence="3"/>
<dbReference type="FunFam" id="1.10.240.10:FF:000002">
    <property type="entry name" value="Tryptophan--tRNA ligase"/>
    <property type="match status" value="1"/>
</dbReference>
<evidence type="ECO:0000256" key="8">
    <source>
        <dbReference type="ARBA" id="ARBA00023146"/>
    </source>
</evidence>
<sequence>MTCSAARRHLPSPSRRAFASRATASASAEAAAETAAEAPAKTERRKRVLSGVQPTGSIHLGNYFGAIKNWVDLQEEFDAFYCVVDLHAITPGNHDAAALKASTRSSAAIYLAAGLDPEKSNVFVQSHVAAHSELCWLLNCATPIGWLEKMIQARSISHWSPYDRFKEKARKAGEDVSVGLLDYPVLMAADILLYNADVVPVGEDQRQHLELTRDVAARVNNLYGGNKWKKLGPKKGDGARAPSGRFRGGDVLKVPEAYIPKAGARVMSLTDGTSKMSKSNPAEGSRINVLDSPDEIAKKIKRCKTDAFEGLEFRNPDRPEATNLLTMYQLCTELSEEEVIAACGDMRWGDFKPALTEAVIEHLRPIQSRYDEIVSEEGYLDGVLKRGADAANEVAEKTVADVRDAMGFLPRSA</sequence>
<dbReference type="GO" id="GO:0005524">
    <property type="term" value="F:ATP binding"/>
    <property type="evidence" value="ECO:0007669"/>
    <property type="project" value="UniProtKB-KW"/>
</dbReference>
<evidence type="ECO:0000256" key="12">
    <source>
        <dbReference type="SAM" id="MobiDB-lite"/>
    </source>
</evidence>
<dbReference type="GO" id="GO:0004830">
    <property type="term" value="F:tryptophan-tRNA ligase activity"/>
    <property type="evidence" value="ECO:0007669"/>
    <property type="project" value="UniProtKB-EC"/>
</dbReference>